<keyword evidence="2" id="KW-1185">Reference proteome</keyword>
<evidence type="ECO:0000313" key="1">
    <source>
        <dbReference type="EMBL" id="SFU89907.1"/>
    </source>
</evidence>
<sequence length="307" mass="34630">MKSAIPFLFVLLLFSCSKKSDDLELMIKRDSCMRNIAFNEQAFSSVIAYYEELRVPEELGDPRDSILAADCNQIVSWRRNFMKERTIENLLLYSDSVEARYTKHSRDGGELSYSIKEIKNQLRSSADSLKYYNLLYLTTVAEGMILMHYEASLGTGYGYSFVIPSYLDREKYGTRDTVYLTVNADFGSSLGTGYAYTFVVPSPLEEEEHGTKDTVSSTVNANETYLSKIGLDFSKVTCKGAEDGVNLKPKVIRSGPHYILLYTPVEEGTYTVGGKVIISHEGNFDSSIRIENKFEVKNTALKTARKH</sequence>
<name>A0A1I7JXI8_9BACT</name>
<gene>
    <name evidence="1" type="ORF">SAMN04487941_3156</name>
</gene>
<dbReference type="PROSITE" id="PS51257">
    <property type="entry name" value="PROKAR_LIPOPROTEIN"/>
    <property type="match status" value="1"/>
</dbReference>
<evidence type="ECO:0000313" key="2">
    <source>
        <dbReference type="Proteomes" id="UP000182491"/>
    </source>
</evidence>
<protein>
    <recommendedName>
        <fullName evidence="3">Lipoprotein</fullName>
    </recommendedName>
</protein>
<accession>A0A1I7JXI8</accession>
<dbReference type="Proteomes" id="UP000182491">
    <property type="component" value="Unassembled WGS sequence"/>
</dbReference>
<dbReference type="AlphaFoldDB" id="A0A1I7JXI8"/>
<evidence type="ECO:0008006" key="3">
    <source>
        <dbReference type="Google" id="ProtNLM"/>
    </source>
</evidence>
<organism evidence="1 2">
    <name type="scientific">Pontibacter akesuensis</name>
    <dbReference type="NCBI Taxonomy" id="388950"/>
    <lineage>
        <taxon>Bacteria</taxon>
        <taxon>Pseudomonadati</taxon>
        <taxon>Bacteroidota</taxon>
        <taxon>Cytophagia</taxon>
        <taxon>Cytophagales</taxon>
        <taxon>Hymenobacteraceae</taxon>
        <taxon>Pontibacter</taxon>
    </lineage>
</organism>
<dbReference type="EMBL" id="FPCA01000004">
    <property type="protein sequence ID" value="SFU89907.1"/>
    <property type="molecule type" value="Genomic_DNA"/>
</dbReference>
<reference evidence="2" key="1">
    <citation type="submission" date="2016-10" db="EMBL/GenBank/DDBJ databases">
        <authorList>
            <person name="Varghese N."/>
        </authorList>
    </citation>
    <scope>NUCLEOTIDE SEQUENCE [LARGE SCALE GENOMIC DNA]</scope>
    <source>
        <strain evidence="2">DSM 18820</strain>
    </source>
</reference>
<proteinExistence type="predicted"/>
<dbReference type="RefSeq" id="WP_068836917.1">
    <property type="nucleotide sequence ID" value="NZ_CP014766.1"/>
</dbReference>